<dbReference type="GO" id="GO:0004491">
    <property type="term" value="F:methylmalonate-semialdehyde dehydrogenase (acylating, NAD) activity"/>
    <property type="evidence" value="ECO:0007669"/>
    <property type="project" value="UniProtKB-EC"/>
</dbReference>
<dbReference type="Gene3D" id="3.40.605.10">
    <property type="entry name" value="Aldehyde Dehydrogenase, Chain A, domain 1"/>
    <property type="match status" value="1"/>
</dbReference>
<keyword evidence="7" id="KW-1185">Reference proteome</keyword>
<accession>A0ABQ0JMH5</accession>
<keyword evidence="3 6" id="KW-0560">Oxidoreductase</keyword>
<name>A0ABQ0JMH5_9VIBR</name>
<reference evidence="7" key="2">
    <citation type="submission" date="2014-09" db="EMBL/GenBank/DDBJ databases">
        <authorList>
            <consortium name="NBRP consortium"/>
            <person name="Sawabe T."/>
            <person name="Meirelles P."/>
            <person name="Nakanishi M."/>
            <person name="Sayaka M."/>
            <person name="Hattori M."/>
            <person name="Ohkuma M."/>
        </authorList>
    </citation>
    <scope>NUCLEOTIDE SEQUENCE [LARGE SCALE GENOMIC DNA]</scope>
    <source>
        <strain evidence="7">JCM 19239</strain>
    </source>
</reference>
<evidence type="ECO:0000256" key="4">
    <source>
        <dbReference type="ARBA" id="ARBA00023027"/>
    </source>
</evidence>
<dbReference type="PROSITE" id="PS00070">
    <property type="entry name" value="ALDEHYDE_DEHYDR_CYS"/>
    <property type="match status" value="1"/>
</dbReference>
<protein>
    <recommendedName>
        <fullName evidence="2">methylmalonate-semialdehyde dehydrogenase (CoA acylating)</fullName>
        <ecNumber evidence="2">1.2.1.27</ecNumber>
    </recommendedName>
</protein>
<dbReference type="Pfam" id="PF00171">
    <property type="entry name" value="Aldedh"/>
    <property type="match status" value="1"/>
</dbReference>
<dbReference type="InterPro" id="IPR016163">
    <property type="entry name" value="Ald_DH_C"/>
</dbReference>
<reference evidence="7" key="1">
    <citation type="submission" date="2014-09" db="EMBL/GenBank/DDBJ databases">
        <title>Vibrio variabilis JCM 19239. (C206) whole genome shotgun sequence.</title>
        <authorList>
            <person name="Sawabe T."/>
            <person name="Meirelles P."/>
            <person name="Nakanishi M."/>
            <person name="Sayaka M."/>
            <person name="Hattori M."/>
            <person name="Ohkuma M."/>
        </authorList>
    </citation>
    <scope>NUCLEOTIDE SEQUENCE [LARGE SCALE GENOMIC DNA]</scope>
    <source>
        <strain evidence="7">JCM 19239</strain>
    </source>
</reference>
<evidence type="ECO:0000313" key="6">
    <source>
        <dbReference type="EMBL" id="GAL29956.1"/>
    </source>
</evidence>
<comment type="similarity">
    <text evidence="1">Belongs to the aldehyde dehydrogenase family.</text>
</comment>
<sequence length="122" mass="13230">MLTHPKICAVSFVGSVPTAQYIYQTGTANHKRVQAFAGAKNHMVIMPDANKEQVINQLVGSSVGAAGQRCMAISVAVFVGSANQWIDELSDAMKAIHLAHGMMPQPLMDHLSVNKRKNVCWI</sequence>
<dbReference type="Gene3D" id="3.40.309.10">
    <property type="entry name" value="Aldehyde Dehydrogenase, Chain A, domain 2"/>
    <property type="match status" value="1"/>
</dbReference>
<dbReference type="PANTHER" id="PTHR43866:SF3">
    <property type="entry name" value="METHYLMALONATE-SEMIALDEHYDE DEHYDROGENASE [ACYLATING], MITOCHONDRIAL"/>
    <property type="match status" value="1"/>
</dbReference>
<dbReference type="InterPro" id="IPR010061">
    <property type="entry name" value="MeMal-semiAld_DH"/>
</dbReference>
<dbReference type="SUPFAM" id="SSF53720">
    <property type="entry name" value="ALDH-like"/>
    <property type="match status" value="1"/>
</dbReference>
<feature type="domain" description="Aldehyde dehydrogenase" evidence="5">
    <location>
        <begin position="1"/>
        <end position="105"/>
    </location>
</feature>
<evidence type="ECO:0000259" key="5">
    <source>
        <dbReference type="Pfam" id="PF00171"/>
    </source>
</evidence>
<evidence type="ECO:0000313" key="7">
    <source>
        <dbReference type="Proteomes" id="UP000029223"/>
    </source>
</evidence>
<dbReference type="PANTHER" id="PTHR43866">
    <property type="entry name" value="MALONATE-SEMIALDEHYDE DEHYDROGENASE"/>
    <property type="match status" value="1"/>
</dbReference>
<evidence type="ECO:0000256" key="3">
    <source>
        <dbReference type="ARBA" id="ARBA00023002"/>
    </source>
</evidence>
<gene>
    <name evidence="6" type="ORF">JCM19239_1647</name>
</gene>
<dbReference type="EMBL" id="BBMS01000078">
    <property type="protein sequence ID" value="GAL29956.1"/>
    <property type="molecule type" value="Genomic_DNA"/>
</dbReference>
<evidence type="ECO:0000256" key="1">
    <source>
        <dbReference type="ARBA" id="ARBA00009986"/>
    </source>
</evidence>
<dbReference type="InterPro" id="IPR016160">
    <property type="entry name" value="Ald_DH_CS_CYS"/>
</dbReference>
<evidence type="ECO:0000256" key="2">
    <source>
        <dbReference type="ARBA" id="ARBA00013048"/>
    </source>
</evidence>
<organism evidence="6 7">
    <name type="scientific">Vibrio variabilis</name>
    <dbReference type="NCBI Taxonomy" id="990271"/>
    <lineage>
        <taxon>Bacteria</taxon>
        <taxon>Pseudomonadati</taxon>
        <taxon>Pseudomonadota</taxon>
        <taxon>Gammaproteobacteria</taxon>
        <taxon>Vibrionales</taxon>
        <taxon>Vibrionaceae</taxon>
        <taxon>Vibrio</taxon>
    </lineage>
</organism>
<dbReference type="InterPro" id="IPR015590">
    <property type="entry name" value="Aldehyde_DH_dom"/>
</dbReference>
<dbReference type="Proteomes" id="UP000029223">
    <property type="component" value="Unassembled WGS sequence"/>
</dbReference>
<proteinExistence type="inferred from homology"/>
<comment type="caution">
    <text evidence="6">The sequence shown here is derived from an EMBL/GenBank/DDBJ whole genome shotgun (WGS) entry which is preliminary data.</text>
</comment>
<dbReference type="InterPro" id="IPR016162">
    <property type="entry name" value="Ald_DH_N"/>
</dbReference>
<dbReference type="EC" id="1.2.1.27" evidence="2"/>
<keyword evidence="4" id="KW-0520">NAD</keyword>
<dbReference type="InterPro" id="IPR016161">
    <property type="entry name" value="Ald_DH/histidinol_DH"/>
</dbReference>